<evidence type="ECO:0000256" key="1">
    <source>
        <dbReference type="ARBA" id="ARBA00022481"/>
    </source>
</evidence>
<dbReference type="Proteomes" id="UP000435649">
    <property type="component" value="Unassembled WGS sequence"/>
</dbReference>
<evidence type="ECO:0000313" key="4">
    <source>
        <dbReference type="Proteomes" id="UP000435649"/>
    </source>
</evidence>
<gene>
    <name evidence="3" type="ORF">FYJ85_11035</name>
</gene>
<keyword evidence="4" id="KW-1185">Reference proteome</keyword>
<comment type="caution">
    <text evidence="3">The sequence shown here is derived from an EMBL/GenBank/DDBJ whole genome shotgun (WGS) entry which is preliminary data.</text>
</comment>
<name>A0A844G344_9BACT</name>
<evidence type="ECO:0000256" key="2">
    <source>
        <dbReference type="SAM" id="Phobius"/>
    </source>
</evidence>
<dbReference type="AlphaFoldDB" id="A0A844G344"/>
<dbReference type="PANTHER" id="PTHR30093:SF2">
    <property type="entry name" value="TYPE II SECRETION SYSTEM PROTEIN H"/>
    <property type="match status" value="1"/>
</dbReference>
<dbReference type="SUPFAM" id="SSF54523">
    <property type="entry name" value="Pili subunits"/>
    <property type="match status" value="1"/>
</dbReference>
<reference evidence="3 4" key="1">
    <citation type="submission" date="2019-08" db="EMBL/GenBank/DDBJ databases">
        <title>In-depth cultivation of the pig gut microbiome towards novel bacterial diversity and tailored functional studies.</title>
        <authorList>
            <person name="Wylensek D."/>
            <person name="Hitch T.C.A."/>
            <person name="Clavel T."/>
        </authorList>
    </citation>
    <scope>NUCLEOTIDE SEQUENCE [LARGE SCALE GENOMIC DNA]</scope>
    <source>
        <strain evidence="3 4">BBE-744-WT-12</strain>
    </source>
</reference>
<dbReference type="InterPro" id="IPR000983">
    <property type="entry name" value="Bac_GSPG_pilin"/>
</dbReference>
<dbReference type="GO" id="GO:0015627">
    <property type="term" value="C:type II protein secretion system complex"/>
    <property type="evidence" value="ECO:0007669"/>
    <property type="project" value="InterPro"/>
</dbReference>
<protein>
    <submittedName>
        <fullName evidence="3">Type II secretion system protein</fullName>
    </submittedName>
</protein>
<dbReference type="Gene3D" id="3.30.700.10">
    <property type="entry name" value="Glycoprotein, Type 4 Pilin"/>
    <property type="match status" value="1"/>
</dbReference>
<dbReference type="RefSeq" id="WP_154418536.1">
    <property type="nucleotide sequence ID" value="NZ_VUNS01000011.1"/>
</dbReference>
<dbReference type="PRINTS" id="PR00813">
    <property type="entry name" value="BCTERIALGSPG"/>
</dbReference>
<proteinExistence type="predicted"/>
<dbReference type="PANTHER" id="PTHR30093">
    <property type="entry name" value="GENERAL SECRETION PATHWAY PROTEIN G"/>
    <property type="match status" value="1"/>
</dbReference>
<dbReference type="GO" id="GO:0015628">
    <property type="term" value="P:protein secretion by the type II secretion system"/>
    <property type="evidence" value="ECO:0007669"/>
    <property type="project" value="InterPro"/>
</dbReference>
<keyword evidence="2" id="KW-0472">Membrane</keyword>
<dbReference type="InterPro" id="IPR045584">
    <property type="entry name" value="Pilin-like"/>
</dbReference>
<keyword evidence="2" id="KW-1133">Transmembrane helix</keyword>
<keyword evidence="2" id="KW-0812">Transmembrane</keyword>
<dbReference type="InterPro" id="IPR012902">
    <property type="entry name" value="N_methyl_site"/>
</dbReference>
<sequence>MKQRQQYENKRRRFSAAQTNRSSLFTLIELLVVIAIIAILASMLLPALNQARERSRSISCLNNMKQITTGIITYSLSNGDAIITQGLNGGITYMSVMVKTNVLPESEQLSRCPKAGPHPSVTDVEDQVRRFCYPINVDCFFSDGTKCSGEDNSSPRVKEGDITTLLFKKIKSPSKFPLLMEGRVPTLDPYVMRFNLGASGQEGWMALSWAAHNPQRINMSWADGHANAATRTEQYENWNKGNWWNSTLEWTW</sequence>
<organism evidence="3 4">
    <name type="scientific">Victivallis lenta</name>
    <dbReference type="NCBI Taxonomy" id="2606640"/>
    <lineage>
        <taxon>Bacteria</taxon>
        <taxon>Pseudomonadati</taxon>
        <taxon>Lentisphaerota</taxon>
        <taxon>Lentisphaeria</taxon>
        <taxon>Victivallales</taxon>
        <taxon>Victivallaceae</taxon>
        <taxon>Victivallis</taxon>
    </lineage>
</organism>
<dbReference type="NCBIfam" id="TIGR02532">
    <property type="entry name" value="IV_pilin_GFxxxE"/>
    <property type="match status" value="1"/>
</dbReference>
<accession>A0A844G344</accession>
<dbReference type="EMBL" id="VUNS01000011">
    <property type="protein sequence ID" value="MST97573.1"/>
    <property type="molecule type" value="Genomic_DNA"/>
</dbReference>
<evidence type="ECO:0000313" key="3">
    <source>
        <dbReference type="EMBL" id="MST97573.1"/>
    </source>
</evidence>
<keyword evidence="1" id="KW-0488">Methylation</keyword>
<feature type="transmembrane region" description="Helical" evidence="2">
    <location>
        <begin position="21"/>
        <end position="45"/>
    </location>
</feature>